<dbReference type="EMBL" id="JABBWG010000001">
    <property type="protein sequence ID" value="KAG1826909.1"/>
    <property type="molecule type" value="Genomic_DNA"/>
</dbReference>
<keyword evidence="2" id="KW-0472">Membrane</keyword>
<gene>
    <name evidence="3" type="ORF">BJ212DRAFT_15529</name>
</gene>
<dbReference type="OrthoDB" id="10426192at2759"/>
<feature type="transmembrane region" description="Helical" evidence="2">
    <location>
        <begin position="151"/>
        <end position="169"/>
    </location>
</feature>
<dbReference type="GeneID" id="64635941"/>
<accession>A0A9P7ENX5</accession>
<dbReference type="Proteomes" id="UP000807769">
    <property type="component" value="Unassembled WGS sequence"/>
</dbReference>
<feature type="region of interest" description="Disordered" evidence="1">
    <location>
        <begin position="1"/>
        <end position="24"/>
    </location>
</feature>
<keyword evidence="4" id="KW-1185">Reference proteome</keyword>
<comment type="caution">
    <text evidence="3">The sequence shown here is derived from an EMBL/GenBank/DDBJ whole genome shotgun (WGS) entry which is preliminary data.</text>
</comment>
<evidence type="ECO:0000313" key="3">
    <source>
        <dbReference type="EMBL" id="KAG1826909.1"/>
    </source>
</evidence>
<protein>
    <submittedName>
        <fullName evidence="3">Uncharacterized protein</fullName>
    </submittedName>
</protein>
<name>A0A9P7ENX5_9AGAM</name>
<reference evidence="3" key="1">
    <citation type="journal article" date="2020" name="New Phytol.">
        <title>Comparative genomics reveals dynamic genome evolution in host specialist ectomycorrhizal fungi.</title>
        <authorList>
            <person name="Lofgren L.A."/>
            <person name="Nguyen N.H."/>
            <person name="Vilgalys R."/>
            <person name="Ruytinx J."/>
            <person name="Liao H.L."/>
            <person name="Branco S."/>
            <person name="Kuo A."/>
            <person name="LaButti K."/>
            <person name="Lipzen A."/>
            <person name="Andreopoulos W."/>
            <person name="Pangilinan J."/>
            <person name="Riley R."/>
            <person name="Hundley H."/>
            <person name="Na H."/>
            <person name="Barry K."/>
            <person name="Grigoriev I.V."/>
            <person name="Stajich J.E."/>
            <person name="Kennedy P.G."/>
        </authorList>
    </citation>
    <scope>NUCLEOTIDE SEQUENCE</scope>
    <source>
        <strain evidence="3">MN1</strain>
    </source>
</reference>
<keyword evidence="2" id="KW-0812">Transmembrane</keyword>
<dbReference type="AlphaFoldDB" id="A0A9P7ENX5"/>
<feature type="transmembrane region" description="Helical" evidence="2">
    <location>
        <begin position="80"/>
        <end position="104"/>
    </location>
</feature>
<dbReference type="RefSeq" id="XP_041199756.1">
    <property type="nucleotide sequence ID" value="XM_041341925.1"/>
</dbReference>
<organism evidence="3 4">
    <name type="scientific">Suillus subaureus</name>
    <dbReference type="NCBI Taxonomy" id="48587"/>
    <lineage>
        <taxon>Eukaryota</taxon>
        <taxon>Fungi</taxon>
        <taxon>Dikarya</taxon>
        <taxon>Basidiomycota</taxon>
        <taxon>Agaricomycotina</taxon>
        <taxon>Agaricomycetes</taxon>
        <taxon>Agaricomycetidae</taxon>
        <taxon>Boletales</taxon>
        <taxon>Suillineae</taxon>
        <taxon>Suillaceae</taxon>
        <taxon>Suillus</taxon>
    </lineage>
</organism>
<proteinExistence type="predicted"/>
<sequence>MERPKETPNTPFLRDTSTHPTHTQTAHARYTYPTSPHHCDFPKPDGRCFMACTFLHSSRIHIAANPSLLRVIPRSIHFEHVTLCMIHSLIFCMAPCFICFYQFLSRLEVHLCDIYVLRKRPSTIKPITIILNSEPRPSELFENSFRSTCELFVLITRSLVLSVCSYILVSRYKQQMSLREFLLHLLAPISETRSVVHITVLGSAPQIRSSVQLVHTFSYVLLSVP</sequence>
<evidence type="ECO:0000256" key="1">
    <source>
        <dbReference type="SAM" id="MobiDB-lite"/>
    </source>
</evidence>
<keyword evidence="2" id="KW-1133">Transmembrane helix</keyword>
<evidence type="ECO:0000256" key="2">
    <source>
        <dbReference type="SAM" id="Phobius"/>
    </source>
</evidence>
<evidence type="ECO:0000313" key="4">
    <source>
        <dbReference type="Proteomes" id="UP000807769"/>
    </source>
</evidence>